<evidence type="ECO:0000259" key="3">
    <source>
        <dbReference type="Pfam" id="PF12783"/>
    </source>
</evidence>
<feature type="domain" description="Mon2 C-terminal" evidence="4">
    <location>
        <begin position="930"/>
        <end position="1078"/>
    </location>
</feature>
<dbReference type="Pfam" id="PF16206">
    <property type="entry name" value="Mon2_C"/>
    <property type="match status" value="1"/>
</dbReference>
<dbReference type="SUPFAM" id="SSF48371">
    <property type="entry name" value="ARM repeat"/>
    <property type="match status" value="1"/>
</dbReference>
<organism evidence="6 7">
    <name type="scientific">Maudiozyma saulgeensis</name>
    <dbReference type="NCBI Taxonomy" id="1789683"/>
    <lineage>
        <taxon>Eukaryota</taxon>
        <taxon>Fungi</taxon>
        <taxon>Dikarya</taxon>
        <taxon>Ascomycota</taxon>
        <taxon>Saccharomycotina</taxon>
        <taxon>Saccharomycetes</taxon>
        <taxon>Saccharomycetales</taxon>
        <taxon>Saccharomycetaceae</taxon>
        <taxon>Maudiozyma</taxon>
    </lineage>
</organism>
<protein>
    <submittedName>
        <fullName evidence="6">Similar to Saccharomyces cerevisiae YNL297C MON2 Peripheral membrane protein with a role in endocytosis and vacuole integrity, interacts with Arl1p and localizes to the endosome</fullName>
    </submittedName>
</protein>
<keyword evidence="1" id="KW-0813">Transport</keyword>
<reference evidence="6 7" key="1">
    <citation type="submission" date="2017-04" db="EMBL/GenBank/DDBJ databases">
        <authorList>
            <person name="Afonso C.L."/>
            <person name="Miller P.J."/>
            <person name="Scott M.A."/>
            <person name="Spackman E."/>
            <person name="Goraichik I."/>
            <person name="Dimitrov K.M."/>
            <person name="Suarez D.L."/>
            <person name="Swayne D.E."/>
        </authorList>
    </citation>
    <scope>NUCLEOTIDE SEQUENCE [LARGE SCALE GENOMIC DNA]</scope>
</reference>
<gene>
    <name evidence="6" type="ORF">KASA_0O00539G</name>
</gene>
<dbReference type="InterPro" id="IPR016024">
    <property type="entry name" value="ARM-type_fold"/>
</dbReference>
<feature type="domain" description="Mon2/Sec7/BIG1-like HUS" evidence="3">
    <location>
        <begin position="213"/>
        <end position="379"/>
    </location>
</feature>
<dbReference type="GO" id="GO:0005794">
    <property type="term" value="C:Golgi apparatus"/>
    <property type="evidence" value="ECO:0007669"/>
    <property type="project" value="UniProtKB-ARBA"/>
</dbReference>
<keyword evidence="2" id="KW-0653">Protein transport</keyword>
<dbReference type="OrthoDB" id="294853at2759"/>
<evidence type="ECO:0000313" key="7">
    <source>
        <dbReference type="Proteomes" id="UP000196158"/>
    </source>
</evidence>
<dbReference type="InterPro" id="IPR032629">
    <property type="entry name" value="DCB_dom"/>
</dbReference>
<evidence type="ECO:0000256" key="2">
    <source>
        <dbReference type="ARBA" id="ARBA00022927"/>
    </source>
</evidence>
<dbReference type="EMBL" id="FXLY01000004">
    <property type="protein sequence ID" value="SMN19515.1"/>
    <property type="molecule type" value="Genomic_DNA"/>
</dbReference>
<name>A0A1X7R1I0_9SACH</name>
<dbReference type="Pfam" id="PF12783">
    <property type="entry name" value="Sec7-like_HUS"/>
    <property type="match status" value="1"/>
</dbReference>
<evidence type="ECO:0000259" key="4">
    <source>
        <dbReference type="Pfam" id="PF16206"/>
    </source>
</evidence>
<accession>A0A1X7R1I0</accession>
<evidence type="ECO:0000313" key="6">
    <source>
        <dbReference type="EMBL" id="SMN19515.1"/>
    </source>
</evidence>
<evidence type="ECO:0000256" key="1">
    <source>
        <dbReference type="ARBA" id="ARBA00022448"/>
    </source>
</evidence>
<keyword evidence="7" id="KW-1185">Reference proteome</keyword>
<feature type="domain" description="Mon2/Sec7/BIG1-like dimerisation and cyclophilin-binding" evidence="5">
    <location>
        <begin position="7"/>
        <end position="177"/>
    </location>
</feature>
<dbReference type="Proteomes" id="UP000196158">
    <property type="component" value="Unassembled WGS sequence"/>
</dbReference>
<dbReference type="Pfam" id="PF16213">
    <property type="entry name" value="DCB"/>
    <property type="match status" value="1"/>
</dbReference>
<proteinExistence type="predicted"/>
<dbReference type="STRING" id="1789683.A0A1X7R1I0"/>
<sequence length="1637" mass="186396">MSVVTNQFSILQKQLDSELHSLSSESKRRNPQIKSASDKSIKILKTVHSAEDLLRHPDFVVPFILASSSRNAKLTSIAIQCLQGLSSSECIPKIRLSEVLDGFMEATHLAMEIQLKVLQVVPIFFKTYAKNVTGPLCSKLLQCCANLLQTPHKSSIVAGTASATLQQLINEIFDRLSDKSLLLESSDSTGSTSPQQEFEVLVNNSETVKVNTYRYDANKLFAALFHSLDPKNSNNTNSKDVNSYLNVNELPLGYGLEILESILANNSETFVKYEDLQFILKIKAIPLLLRSVSNSKSFAIVVRSCRCIRLLLKKEYLPILEIELEVILSLLIHNLSLASQLPNWQRILVLEIFNEISKDIRIISAIFFSYDNFQDKKHVLSNLLQECYKLLHSDECIAYLSESPVIEKMDMTHISNEEMNSKPKYLQLLDKNNAPSTNHGYIIWLIMSFTCRWSEGINTLLIDQSTKQQGSNNDEMIPFYNGIFPELFKIFKISLYSTAIDSHLFHSIVRAFQKLGYSAGILNISEPLDKCYETFAYAIVNNVATIKEEGTPDSRDDQDGTQTGNTSGYLNVISETLIGTNNEEPVKNEEAEKKKLHKRSFNSKHISLFRALISLSISLGSNLKSTHWEYVFITWQWVSYYIYGPSIDFMESSYSEDIPSAPVISKNDISSIESGVLKLFESTSAYSSSSFQILLKCLIKQSDEVLFMDNTTENYHPIDSDKKIIECVYNKGFYITQVGEISTYNYNRFLSGTKGKDSWNVVMDYFISLISNRSVESSSLRLYITRVFTDILKNATEDVSRAAEEEKNNKKFNVLEDFVMCSLMDAIDALSKLTITKNEIYKGILNVESEILLQVLSTLKGILNEFGEALTHSWLTIFKVINSPFEVLSYDTMNLDKDDAEESALINAIFQKKLEMIQISYDVFKLISDDFLQSLPLETIRYVIDTLVNFVSQDRNLNISFSSISQFWLVGDYLRSRKTLECQLSESSCADFIKLLSSDNLTQVISSDEQALSLVYNGLWVYLLKNLMKCTDDKRTDVKNGAIQTFFRIVDSHTNCLPPWDIIFDEVLQPLLVRNEALENAGNYMEFYDITIKGLLKLYPIYFKTFTGSNDQSKAWLTLEQFLEALLSSSIVSIKYVAIKHYAELLRVMGGVENIPQKLLEKAYKIWTKYKIVYGDTQQGDPFNGKSEYDCVLGLINAFPLLYKLMVDKNLVTEAFVEDSLNVFNTASRYPLLPEHSSDNKRPSSLQKSIFDALSLFGKHQSSNIELLLLFQITRICTLTFDTREKIEAKLGAKFGKEASNRVPTFEVISYNACEMLLERLQDTSGSVKMPLGKEKHIIKILRNLSDIIRRKSMIGMVPNEKPPIWILASRSFRILVIKIFDNFTEDSTSPSFMEEFHEIFIEAISNTIDKDNGATQELLGDEDISEYCHHREIFLKSKVIVSITEEQLKYFISIVWKNSLIYHLDEIEEILVNSKPTFTEVTEELSKTDFGEMFGSIVEPHPYDKLEISMVCLEDLVRFVRIQGTAYEKLRDITVPYLVCRTAFVLRRFILDESLINKAPIPSLRRIELLCLLKGLCDIIDEYPDLENIDASSITFKNILLLAPLVLRAIPISHKVDGLQDKVLRMSLAFTKIISQ</sequence>
<dbReference type="InterPro" id="IPR032817">
    <property type="entry name" value="Mon2_C"/>
</dbReference>
<dbReference type="InterPro" id="IPR032691">
    <property type="entry name" value="Mon2/Sec7/BIG1-like_HUS"/>
</dbReference>
<evidence type="ECO:0000259" key="5">
    <source>
        <dbReference type="Pfam" id="PF16213"/>
    </source>
</evidence>
<dbReference type="GO" id="GO:0015031">
    <property type="term" value="P:protein transport"/>
    <property type="evidence" value="ECO:0007669"/>
    <property type="project" value="UniProtKB-KW"/>
</dbReference>